<dbReference type="EMBL" id="JACHKF010000001">
    <property type="protein sequence ID" value="MBB6565970.1"/>
    <property type="molecule type" value="Genomic_DNA"/>
</dbReference>
<proteinExistence type="predicted"/>
<evidence type="ECO:0000313" key="2">
    <source>
        <dbReference type="EMBL" id="MBB6565970.1"/>
    </source>
</evidence>
<dbReference type="AlphaFoldDB" id="A0A7Y4P3E4"/>
<keyword evidence="1" id="KW-0732">Signal</keyword>
<evidence type="ECO:0008006" key="6">
    <source>
        <dbReference type="Google" id="ProtNLM"/>
    </source>
</evidence>
<reference evidence="2 5" key="2">
    <citation type="submission" date="2020-08" db="EMBL/GenBank/DDBJ databases">
        <title>Sequencing the genomes of 1000 actinobacteria strains.</title>
        <authorList>
            <person name="Klenk H.-P."/>
        </authorList>
    </citation>
    <scope>NUCLEOTIDE SEQUENCE [LARGE SCALE GENOMIC DNA]</scope>
    <source>
        <strain evidence="2 5">DSM 15626</strain>
    </source>
</reference>
<gene>
    <name evidence="2" type="ORF">HNR71_001607</name>
    <name evidence="3" type="ORF">HPO96_32465</name>
</gene>
<name>A0A7Y4P3E4_9ACTN</name>
<reference evidence="3 4" key="1">
    <citation type="submission" date="2020-05" db="EMBL/GenBank/DDBJ databases">
        <title>Genome sequence of Kribbella sandramycini ATCC 39419.</title>
        <authorList>
            <person name="Maclea K.S."/>
            <person name="Fair J.L."/>
        </authorList>
    </citation>
    <scope>NUCLEOTIDE SEQUENCE [LARGE SCALE GENOMIC DNA]</scope>
    <source>
        <strain evidence="3 4">ATCC 39419</strain>
    </source>
</reference>
<dbReference type="Proteomes" id="UP000534306">
    <property type="component" value="Unassembled WGS sequence"/>
</dbReference>
<evidence type="ECO:0000313" key="4">
    <source>
        <dbReference type="Proteomes" id="UP000534306"/>
    </source>
</evidence>
<evidence type="ECO:0000256" key="1">
    <source>
        <dbReference type="SAM" id="SignalP"/>
    </source>
</evidence>
<evidence type="ECO:0000313" key="5">
    <source>
        <dbReference type="Proteomes" id="UP000553957"/>
    </source>
</evidence>
<keyword evidence="4" id="KW-1185">Reference proteome</keyword>
<dbReference type="RefSeq" id="WP_171678228.1">
    <property type="nucleotide sequence ID" value="NZ_BAAAGT010000001.1"/>
</dbReference>
<sequence length="141" mass="13957">MRFRTPALSALAAAAVVAAGITPAYAATGTGSITFQSTTCAFTLNYAGGPPPAAVDLQSFVLDSSCSAAGTGSGQLTFGPGDQATLTGTVSVTRPISCTYSAALKGTYSGNAVTFPTQAVPKKSGSFLCPNPANIAISLNL</sequence>
<dbReference type="EMBL" id="JABJRC010000010">
    <property type="protein sequence ID" value="NOL44973.1"/>
    <property type="molecule type" value="Genomic_DNA"/>
</dbReference>
<feature type="signal peptide" evidence="1">
    <location>
        <begin position="1"/>
        <end position="26"/>
    </location>
</feature>
<dbReference type="Proteomes" id="UP000553957">
    <property type="component" value="Unassembled WGS sequence"/>
</dbReference>
<protein>
    <recommendedName>
        <fullName evidence="6">Neocarzinostatin family protein</fullName>
    </recommendedName>
</protein>
<feature type="chain" id="PRO_5036218040" description="Neocarzinostatin family protein" evidence="1">
    <location>
        <begin position="27"/>
        <end position="141"/>
    </location>
</feature>
<accession>A0A7Y4P3E4</accession>
<comment type="caution">
    <text evidence="3">The sequence shown here is derived from an EMBL/GenBank/DDBJ whole genome shotgun (WGS) entry which is preliminary data.</text>
</comment>
<evidence type="ECO:0000313" key="3">
    <source>
        <dbReference type="EMBL" id="NOL44973.1"/>
    </source>
</evidence>
<organism evidence="3 4">
    <name type="scientific">Kribbella sandramycini</name>
    <dbReference type="NCBI Taxonomy" id="60450"/>
    <lineage>
        <taxon>Bacteria</taxon>
        <taxon>Bacillati</taxon>
        <taxon>Actinomycetota</taxon>
        <taxon>Actinomycetes</taxon>
        <taxon>Propionibacteriales</taxon>
        <taxon>Kribbellaceae</taxon>
        <taxon>Kribbella</taxon>
    </lineage>
</organism>